<dbReference type="GO" id="GO:0005762">
    <property type="term" value="C:mitochondrial large ribosomal subunit"/>
    <property type="evidence" value="ECO:0007669"/>
    <property type="project" value="TreeGrafter"/>
</dbReference>
<reference evidence="9" key="1">
    <citation type="journal article" date="2020" name="Stud. Mycol.">
        <title>101 Dothideomycetes genomes: a test case for predicting lifestyles and emergence of pathogens.</title>
        <authorList>
            <person name="Haridas S."/>
            <person name="Albert R."/>
            <person name="Binder M."/>
            <person name="Bloem J."/>
            <person name="Labutti K."/>
            <person name="Salamov A."/>
            <person name="Andreopoulos B."/>
            <person name="Baker S."/>
            <person name="Barry K."/>
            <person name="Bills G."/>
            <person name="Bluhm B."/>
            <person name="Cannon C."/>
            <person name="Castanera R."/>
            <person name="Culley D."/>
            <person name="Daum C."/>
            <person name="Ezra D."/>
            <person name="Gonzalez J."/>
            <person name="Henrissat B."/>
            <person name="Kuo A."/>
            <person name="Liang C."/>
            <person name="Lipzen A."/>
            <person name="Lutzoni F."/>
            <person name="Magnuson J."/>
            <person name="Mondo S."/>
            <person name="Nolan M."/>
            <person name="Ohm R."/>
            <person name="Pangilinan J."/>
            <person name="Park H.-J."/>
            <person name="Ramirez L."/>
            <person name="Alfaro M."/>
            <person name="Sun H."/>
            <person name="Tritt A."/>
            <person name="Yoshinaga Y."/>
            <person name="Zwiers L.-H."/>
            <person name="Turgeon B."/>
            <person name="Goodwin S."/>
            <person name="Spatafora J."/>
            <person name="Crous P."/>
            <person name="Grigoriev I."/>
        </authorList>
    </citation>
    <scope>NUCLEOTIDE SEQUENCE</scope>
    <source>
        <strain evidence="9">ATCC 36951</strain>
    </source>
</reference>
<evidence type="ECO:0000256" key="6">
    <source>
        <dbReference type="ARBA" id="ARBA00035289"/>
    </source>
</evidence>
<dbReference type="Pfam" id="PF06984">
    <property type="entry name" value="MRP-L47"/>
    <property type="match status" value="1"/>
</dbReference>
<dbReference type="RefSeq" id="XP_033665312.1">
    <property type="nucleotide sequence ID" value="XM_033807628.1"/>
</dbReference>
<dbReference type="PANTHER" id="PTHR21183">
    <property type="entry name" value="RIBOSOMAL PROTEIN L47, MITOCHONDRIAL-RELATED"/>
    <property type="match status" value="1"/>
</dbReference>
<evidence type="ECO:0000256" key="3">
    <source>
        <dbReference type="ARBA" id="ARBA00022980"/>
    </source>
</evidence>
<evidence type="ECO:0000313" key="9">
    <source>
        <dbReference type="EMBL" id="KAF2164423.1"/>
    </source>
</evidence>
<accession>A0A6A6CCC9</accession>
<evidence type="ECO:0000256" key="1">
    <source>
        <dbReference type="ARBA" id="ARBA00004173"/>
    </source>
</evidence>
<evidence type="ECO:0000313" key="10">
    <source>
        <dbReference type="Proteomes" id="UP000799537"/>
    </source>
</evidence>
<dbReference type="Proteomes" id="UP000799537">
    <property type="component" value="Unassembled WGS sequence"/>
</dbReference>
<dbReference type="AlphaFoldDB" id="A0A6A6CCC9"/>
<dbReference type="Gene3D" id="6.10.330.20">
    <property type="match status" value="1"/>
</dbReference>
<comment type="similarity">
    <text evidence="2">Belongs to the universal ribosomal protein uL29 family.</text>
</comment>
<organism evidence="9 10">
    <name type="scientific">Zasmidium cellare ATCC 36951</name>
    <dbReference type="NCBI Taxonomy" id="1080233"/>
    <lineage>
        <taxon>Eukaryota</taxon>
        <taxon>Fungi</taxon>
        <taxon>Dikarya</taxon>
        <taxon>Ascomycota</taxon>
        <taxon>Pezizomycotina</taxon>
        <taxon>Dothideomycetes</taxon>
        <taxon>Dothideomycetidae</taxon>
        <taxon>Mycosphaerellales</taxon>
        <taxon>Mycosphaerellaceae</taxon>
        <taxon>Zasmidium</taxon>
    </lineage>
</organism>
<evidence type="ECO:0000256" key="8">
    <source>
        <dbReference type="SAM" id="MobiDB-lite"/>
    </source>
</evidence>
<name>A0A6A6CCC9_ZASCE</name>
<proteinExistence type="inferred from homology"/>
<dbReference type="PANTHER" id="PTHR21183:SF18">
    <property type="entry name" value="LARGE RIBOSOMAL SUBUNIT PROTEIN UL29M"/>
    <property type="match status" value="1"/>
</dbReference>
<feature type="region of interest" description="Disordered" evidence="8">
    <location>
        <begin position="227"/>
        <end position="259"/>
    </location>
</feature>
<protein>
    <recommendedName>
        <fullName evidence="6">Large ribosomal subunit protein uL29m</fullName>
    </recommendedName>
    <alternativeName>
        <fullName evidence="7">54S ribosomal protein L4, mitochondrial</fullName>
    </alternativeName>
</protein>
<dbReference type="OrthoDB" id="270763at2759"/>
<keyword evidence="10" id="KW-1185">Reference proteome</keyword>
<evidence type="ECO:0000256" key="2">
    <source>
        <dbReference type="ARBA" id="ARBA00009254"/>
    </source>
</evidence>
<keyword evidence="5" id="KW-0687">Ribonucleoprotein</keyword>
<evidence type="ECO:0000256" key="4">
    <source>
        <dbReference type="ARBA" id="ARBA00023128"/>
    </source>
</evidence>
<dbReference type="GO" id="GO:0032543">
    <property type="term" value="P:mitochondrial translation"/>
    <property type="evidence" value="ECO:0007669"/>
    <property type="project" value="TreeGrafter"/>
</dbReference>
<gene>
    <name evidence="9" type="ORF">M409DRAFT_25300</name>
</gene>
<dbReference type="EMBL" id="ML993604">
    <property type="protein sequence ID" value="KAF2164423.1"/>
    <property type="molecule type" value="Genomic_DNA"/>
</dbReference>
<dbReference type="InterPro" id="IPR010729">
    <property type="entry name" value="Ribosomal_uL29_mit"/>
</dbReference>
<evidence type="ECO:0000256" key="7">
    <source>
        <dbReference type="ARBA" id="ARBA00035399"/>
    </source>
</evidence>
<keyword evidence="4" id="KW-0496">Mitochondrion</keyword>
<evidence type="ECO:0000256" key="5">
    <source>
        <dbReference type="ARBA" id="ARBA00023274"/>
    </source>
</evidence>
<dbReference type="GO" id="GO:0003735">
    <property type="term" value="F:structural constituent of ribosome"/>
    <property type="evidence" value="ECO:0007669"/>
    <property type="project" value="InterPro"/>
</dbReference>
<dbReference type="InterPro" id="IPR038340">
    <property type="entry name" value="MRP-L47_sf"/>
</dbReference>
<feature type="region of interest" description="Disordered" evidence="8">
    <location>
        <begin position="38"/>
        <end position="74"/>
    </location>
</feature>
<dbReference type="GeneID" id="54560900"/>
<keyword evidence="3" id="KW-0689">Ribosomal protein</keyword>
<comment type="subcellular location">
    <subcellularLocation>
        <location evidence="1">Mitochondrion</location>
    </subcellularLocation>
</comment>
<sequence>MHCTARTLLSGVLTPPLTRTTTLPPSFLLPALQTASFSSTPSAIARQKRRKTRKDGNPQRGQSALHRSGLKNEKLPVKLSALPKPVLDPRERSEVEVDPDHGLWDFFPSDRSAMATPAELNAHGRAWTVMELRGKDWDDLHRLWWVCVKETNRIKTYAAERERMGNMYGAHESDKRMLEVRKTMKAIKHALTERWYAWDNARNAAMEDEEINMYADLDNGEAAYIPKKDDGEALAESTAAVDSTLPPPSNQPPQQETRA</sequence>